<dbReference type="OrthoDB" id="49586at2759"/>
<feature type="region of interest" description="Disordered" evidence="2">
    <location>
        <begin position="712"/>
        <end position="742"/>
    </location>
</feature>
<name>A0A9N8E3E7_9STRA</name>
<feature type="coiled-coil region" evidence="1">
    <location>
        <begin position="1714"/>
        <end position="1790"/>
    </location>
</feature>
<feature type="compositionally biased region" description="Acidic residues" evidence="2">
    <location>
        <begin position="529"/>
        <end position="540"/>
    </location>
</feature>
<dbReference type="PANTHER" id="PTHR18937">
    <property type="entry name" value="STRUCTURAL MAINTENANCE OF CHROMOSOMES SMC FAMILY MEMBER"/>
    <property type="match status" value="1"/>
</dbReference>
<feature type="coiled-coil region" evidence="1">
    <location>
        <begin position="1242"/>
        <end position="1454"/>
    </location>
</feature>
<sequence length="2688" mass="297324">MAANAIASLLMDRFVSASSADDARSSLERILEALEANKQPPLDDEKDEPPRLAPEMIWSDQDMLNALRQVLHTGNHKQNDMEVPVDEGASLVCKIYMEMVEQEANKSPLLDKDEALLECLIDVISSDPSNNDDPDAITVVSMYTRVLALQLLTKLCVKRPSKAQAQLLQAPNGLNRLGDLLQVHQEEIIRNEALLLAQVIAEWPSCAKIWMFAEVADQVILLAIEEGGLTGGNLLVQDCLDLLFRLWKHDPSLADLVFQSQTITQNLPLLLDLRQGTEFRNPPSKTKTAKKDDDLDDILKSAEDKAAESKEDEVVVPRLTGAEEKVISKTLDILSLLLESDGLKQSVWIRELQLCSFTWELALVAPPPPQVPFVCSVPSPTLQQKALETVALYFNDTTTLERHAGLDRLLYLVCTGGFGTSLMEKMGISQAALHVIRQTVSVESANQMLMYTLAPPMTMGDEDGGNTPPPPTVVHKLLNTVAENLTATEGIDPERRKVFLAGALGGLSVFLTDQTSREVMLRITTGTAESDEGDDPDDPAETTTTTSLVESILHAVGTMAETENPENPFLSTTLLRFLCHWTVETPAVVQTILSSNQSSIVLSALLGIKTKTQSHKKGVAVLGKLLLGLSMEYMGEDEGKCGGWTRASIMELIAKKSGGVSKFTSSLEQFKSVNDFGDTMPWSVCKLEFKVWSQWFANCVLLVRKRVVQELTGSGDGEEEDEEDEGLEGSIPRDTAGSGSARSLQKVVFQQSKEIDELQQSLDTANATIKTQHHDLSEYKRRVESAPSQLDTMLNEYLAKIAELENTVSSLHEKNRLDEEKHTSESKARDDRIALLEKELEESRAREKESRDEADTVREDMESLSQAYTNLEQEYRHQQQQQQGRQESGVSSTETTTTVSEQQPGEPDQEGAAGGHAGSTEISALRAENERLRNDAQAADKWMSMAVEKMQAMGQQNAGLQAELSTLKDGQAMNQQHLELQQHNQTLFAEKEAIVRQQSQMQAHLDGVVNENQGLRGALNQGQAQYMELERQLTGAREELQSTVTALEEARSQGAAERADLDNQLTELRSELESLSSERARLQEQLDEIQKKSAEGEVQAQASAQAVATYEAALTSKDEEIMKLQNAMAGQSSSVEAQKESHAQEVEALQKSIAELQGQIEASNTEVERIRTNGQEEIYKCESRIRELEAKQTTGLGAQSAASDEALKKKDGEISELTAANDAAQEWMARAVDHHNMLSQQHAKLGTENAALLAQIKELKEKVAQDSATISKAKALEEESLAKANRIRDSEASLEACKLELQRVQAEVTLLQNQKLELASSAAEVQQLQNQLDNLRASHDEQVAACESARQELVLEKESKEEALAKLEAANKEHSDSRVNAEDEIRTLKERMEALDAALKDKSATFDELNAQIAAERESSKSANDKRESLRMETEQLSEELELLRSKSETAEEDTQKVIDLTKELEIAKGTNESLLRSQEDDKMTISRLSDEIASMRSAKETLTVQQTPPAAATETPAAEAFFSVAPQSQPVAAHDVFSAGGSAAAASESLAPPQPGNPSGALQLFASGPPASEGVSARDVFGSAPSEQSAGDFFSGGPRVSDTAASTNAEGLQRTADLERQLQQSSEQVRQLEQQLREARAELEQTKTQVAEKGTGGPERISELELAVNQLQQQLKESEDAKTQQVLMVESLEKKSSELSLLVESSGAQGNVQKELEETTGKLAQALAKLEEDNDVVVEWEERVAGLESAIKDMEIQLTEQEENATTVIAKWQESCNALEEKNAELLSALESCGVGEEGVISREALALLHERLRETEASLASARAHMKDDDDVVLRWQERVAELEAAGKEFDSQLSQQELEAKTAIAQWQESCTSLQEQNTELLSKHEQMQQELNEAKARILEDEDVVAKWQDRTSALEEAIKDLEAQLNEQEEDANNVISMWQQSCSTLEEQKAELAQNLETSNEAETNIRAQLQESQQALEESQQNVTKGEEALAQSVEAEKNLKAQFEETQQALEENKEKVLKGEEDLAKHMEASLETEKSLRADLEEIKQAFEESSEQASLAEAALSDSRAECGKLAYKASDLEKRLTESEEESKAAIETLQEKCTSLEGGKSEVFQQLETTKDNIEKLQAQLQQQQESEEESKAAIETLQEKCTSLEAEKSEVVQQVETTKDNIAKLQAQLQQQQESLKDDETAVSQWQVRATELEAVVKELEDQLAEQEEEAQNVIAMWQESCTKIGDEKSELEQRLESSEASVASVSGELQATKQLLDEANNKLQDKEEEIRTQQGRVAELESNLEEMRSKLAQQQEQAKAEIEKWQESISSLEDLKEEKLKEDEDVVLQWQERATELEAVVKDLETQLNEQEEEANNVIAMWQESCNTLEATNQELAQSSEKLEEQLESSKAAASSAAELLKTTEVDKKELQERVNELETASRGLEAKLSDEDEKAKSLIADWQEKVASLQAAKDEVTVALTTAKDNQQSMEQELASLQSQMKETEGELTVARESLSEKEAMVASLEGRLQAMIESQDLDASEKDRELDSLRGQVSTLQLELDKTEASLKEAQANLAHNEKAVPEWEKRANEFETSVKELEEQLTEQENEATNAISDWSDRVQLLEKEKGDLAQSLAAALNRSKELTDENKSSASSASQLADAKAALEEKQLVVEDLNGTFVFRYWTHP</sequence>
<evidence type="ECO:0000256" key="1">
    <source>
        <dbReference type="SAM" id="Coils"/>
    </source>
</evidence>
<feature type="compositionally biased region" description="Low complexity" evidence="2">
    <location>
        <begin position="878"/>
        <end position="903"/>
    </location>
</feature>
<organism evidence="3 4">
    <name type="scientific">Seminavis robusta</name>
    <dbReference type="NCBI Taxonomy" id="568900"/>
    <lineage>
        <taxon>Eukaryota</taxon>
        <taxon>Sar</taxon>
        <taxon>Stramenopiles</taxon>
        <taxon>Ochrophyta</taxon>
        <taxon>Bacillariophyta</taxon>
        <taxon>Bacillariophyceae</taxon>
        <taxon>Bacillariophycidae</taxon>
        <taxon>Naviculales</taxon>
        <taxon>Naviculaceae</taxon>
        <taxon>Seminavis</taxon>
    </lineage>
</organism>
<feature type="coiled-coil region" evidence="1">
    <location>
        <begin position="1616"/>
        <end position="1685"/>
    </location>
</feature>
<dbReference type="Gene3D" id="1.25.10.10">
    <property type="entry name" value="Leucine-rich Repeat Variant"/>
    <property type="match status" value="1"/>
</dbReference>
<dbReference type="Gene3D" id="1.10.287.1490">
    <property type="match status" value="2"/>
</dbReference>
<feature type="region of interest" description="Disordered" evidence="2">
    <location>
        <begin position="839"/>
        <end position="860"/>
    </location>
</feature>
<protein>
    <submittedName>
        <fullName evidence="3">Inherit from KOG: Kinesin family member</fullName>
    </submittedName>
</protein>
<feature type="region of interest" description="Disordered" evidence="2">
    <location>
        <begin position="1545"/>
        <end position="1610"/>
    </location>
</feature>
<feature type="coiled-coil region" evidence="1">
    <location>
        <begin position="2480"/>
        <end position="2679"/>
    </location>
</feature>
<gene>
    <name evidence="3" type="ORF">SEMRO_462_G147910.1</name>
</gene>
<reference evidence="3" key="1">
    <citation type="submission" date="2020-06" db="EMBL/GenBank/DDBJ databases">
        <authorList>
            <consortium name="Plant Systems Biology data submission"/>
        </authorList>
    </citation>
    <scope>NUCLEOTIDE SEQUENCE</scope>
    <source>
        <strain evidence="3">D6</strain>
    </source>
</reference>
<dbReference type="InterPro" id="IPR011989">
    <property type="entry name" value="ARM-like"/>
</dbReference>
<feature type="region of interest" description="Disordered" evidence="2">
    <location>
        <begin position="874"/>
        <end position="918"/>
    </location>
</feature>
<accession>A0A9N8E3E7</accession>
<dbReference type="EMBL" id="CAICTM010000461">
    <property type="protein sequence ID" value="CAB9510979.1"/>
    <property type="molecule type" value="Genomic_DNA"/>
</dbReference>
<evidence type="ECO:0000256" key="2">
    <source>
        <dbReference type="SAM" id="MobiDB-lite"/>
    </source>
</evidence>
<feature type="region of interest" description="Disordered" evidence="2">
    <location>
        <begin position="813"/>
        <end position="832"/>
    </location>
</feature>
<feature type="coiled-coil region" evidence="1">
    <location>
        <begin position="1012"/>
        <end position="1173"/>
    </location>
</feature>
<dbReference type="SUPFAM" id="SSF57997">
    <property type="entry name" value="Tropomyosin"/>
    <property type="match status" value="1"/>
</dbReference>
<feature type="region of interest" description="Disordered" evidence="2">
    <location>
        <begin position="2394"/>
        <end position="2414"/>
    </location>
</feature>
<keyword evidence="4" id="KW-1185">Reference proteome</keyword>
<keyword evidence="1" id="KW-0175">Coiled coil</keyword>
<comment type="caution">
    <text evidence="3">The sequence shown here is derived from an EMBL/GenBank/DDBJ whole genome shotgun (WGS) entry which is preliminary data.</text>
</comment>
<feature type="region of interest" description="Disordered" evidence="2">
    <location>
        <begin position="525"/>
        <end position="544"/>
    </location>
</feature>
<proteinExistence type="predicted"/>
<evidence type="ECO:0000313" key="3">
    <source>
        <dbReference type="EMBL" id="CAB9510979.1"/>
    </source>
</evidence>
<feature type="compositionally biased region" description="Acidic residues" evidence="2">
    <location>
        <begin position="716"/>
        <end position="727"/>
    </location>
</feature>
<dbReference type="Proteomes" id="UP001153069">
    <property type="component" value="Unassembled WGS sequence"/>
</dbReference>
<evidence type="ECO:0000313" key="4">
    <source>
        <dbReference type="Proteomes" id="UP001153069"/>
    </source>
</evidence>